<protein>
    <submittedName>
        <fullName evidence="2">Uncharacterized protein</fullName>
    </submittedName>
</protein>
<sequence>MIIPEDSEKQPTQARQQQSTLSSNSEPLPPPYEETSRSAAAPVSSNNAATSTMFSPNVGSSHAYHPPSKSGTSPPSFARQAPSSTSRSSFNTMYLTSNKAKLASGFPVCPPPIQGESLRHPFAERDITEEDWNWFLQDVNNTAALKESDKTFSRHIPILTIVPFVTPVLNALGQQYAQSRKGKPVTAMIDRWNHHFFAPRHVEVVFMKGPERLSGNLTSPAPSLGSPTLSGHHPAESDSDSDSDDKRQAEPSTKGIDTKYDPVNGPVPSSSTSSAAGPRQSAARRERERETASTSTSAQSGGGLGMRDKLYRLVVVPI</sequence>
<accession>A0A5C3QFL8</accession>
<reference evidence="2 3" key="1">
    <citation type="journal article" date="2019" name="Nat. Ecol. Evol.">
        <title>Megaphylogeny resolves global patterns of mushroom evolution.</title>
        <authorList>
            <person name="Varga T."/>
            <person name="Krizsan K."/>
            <person name="Foldi C."/>
            <person name="Dima B."/>
            <person name="Sanchez-Garcia M."/>
            <person name="Sanchez-Ramirez S."/>
            <person name="Szollosi G.J."/>
            <person name="Szarkandi J.G."/>
            <person name="Papp V."/>
            <person name="Albert L."/>
            <person name="Andreopoulos W."/>
            <person name="Angelini C."/>
            <person name="Antonin V."/>
            <person name="Barry K.W."/>
            <person name="Bougher N.L."/>
            <person name="Buchanan P."/>
            <person name="Buyck B."/>
            <person name="Bense V."/>
            <person name="Catcheside P."/>
            <person name="Chovatia M."/>
            <person name="Cooper J."/>
            <person name="Damon W."/>
            <person name="Desjardin D."/>
            <person name="Finy P."/>
            <person name="Geml J."/>
            <person name="Haridas S."/>
            <person name="Hughes K."/>
            <person name="Justo A."/>
            <person name="Karasinski D."/>
            <person name="Kautmanova I."/>
            <person name="Kiss B."/>
            <person name="Kocsube S."/>
            <person name="Kotiranta H."/>
            <person name="LaButti K.M."/>
            <person name="Lechner B.E."/>
            <person name="Liimatainen K."/>
            <person name="Lipzen A."/>
            <person name="Lukacs Z."/>
            <person name="Mihaltcheva S."/>
            <person name="Morgado L.N."/>
            <person name="Niskanen T."/>
            <person name="Noordeloos M.E."/>
            <person name="Ohm R.A."/>
            <person name="Ortiz-Santana B."/>
            <person name="Ovrebo C."/>
            <person name="Racz N."/>
            <person name="Riley R."/>
            <person name="Savchenko A."/>
            <person name="Shiryaev A."/>
            <person name="Soop K."/>
            <person name="Spirin V."/>
            <person name="Szebenyi C."/>
            <person name="Tomsovsky M."/>
            <person name="Tulloss R.E."/>
            <person name="Uehling J."/>
            <person name="Grigoriev I.V."/>
            <person name="Vagvolgyi C."/>
            <person name="Papp T."/>
            <person name="Martin F.M."/>
            <person name="Miettinen O."/>
            <person name="Hibbett D.S."/>
            <person name="Nagy L.G."/>
        </authorList>
    </citation>
    <scope>NUCLEOTIDE SEQUENCE [LARGE SCALE GENOMIC DNA]</scope>
    <source>
        <strain evidence="2 3">CBS 309.79</strain>
    </source>
</reference>
<proteinExistence type="predicted"/>
<dbReference type="AlphaFoldDB" id="A0A5C3QFL8"/>
<feature type="region of interest" description="Disordered" evidence="1">
    <location>
        <begin position="216"/>
        <end position="310"/>
    </location>
</feature>
<keyword evidence="3" id="KW-1185">Reference proteome</keyword>
<feature type="region of interest" description="Disordered" evidence="1">
    <location>
        <begin position="1"/>
        <end position="90"/>
    </location>
</feature>
<evidence type="ECO:0000313" key="2">
    <source>
        <dbReference type="EMBL" id="TFL00883.1"/>
    </source>
</evidence>
<dbReference type="OrthoDB" id="5314275at2759"/>
<dbReference type="Proteomes" id="UP000305067">
    <property type="component" value="Unassembled WGS sequence"/>
</dbReference>
<feature type="compositionally biased region" description="Polar residues" evidence="1">
    <location>
        <begin position="69"/>
        <end position="90"/>
    </location>
</feature>
<feature type="compositionally biased region" description="Low complexity" evidence="1">
    <location>
        <begin position="37"/>
        <end position="52"/>
    </location>
</feature>
<evidence type="ECO:0000313" key="3">
    <source>
        <dbReference type="Proteomes" id="UP000305067"/>
    </source>
</evidence>
<evidence type="ECO:0000256" key="1">
    <source>
        <dbReference type="SAM" id="MobiDB-lite"/>
    </source>
</evidence>
<gene>
    <name evidence="2" type="ORF">BDV98DRAFT_656523</name>
</gene>
<name>A0A5C3QFL8_9AGAR</name>
<dbReference type="STRING" id="1884261.A0A5C3QFL8"/>
<dbReference type="InterPro" id="IPR028018">
    <property type="entry name" value="DUF4646"/>
</dbReference>
<organism evidence="2 3">
    <name type="scientific">Pterulicium gracile</name>
    <dbReference type="NCBI Taxonomy" id="1884261"/>
    <lineage>
        <taxon>Eukaryota</taxon>
        <taxon>Fungi</taxon>
        <taxon>Dikarya</taxon>
        <taxon>Basidiomycota</taxon>
        <taxon>Agaricomycotina</taxon>
        <taxon>Agaricomycetes</taxon>
        <taxon>Agaricomycetidae</taxon>
        <taxon>Agaricales</taxon>
        <taxon>Pleurotineae</taxon>
        <taxon>Pterulaceae</taxon>
        <taxon>Pterulicium</taxon>
    </lineage>
</organism>
<feature type="compositionally biased region" description="Polar residues" evidence="1">
    <location>
        <begin position="10"/>
        <end position="26"/>
    </location>
</feature>
<dbReference type="Pfam" id="PF15496">
    <property type="entry name" value="DUF4646"/>
    <property type="match status" value="1"/>
</dbReference>
<dbReference type="EMBL" id="ML178827">
    <property type="protein sequence ID" value="TFL00883.1"/>
    <property type="molecule type" value="Genomic_DNA"/>
</dbReference>
<feature type="compositionally biased region" description="Polar residues" evidence="1">
    <location>
        <begin position="216"/>
        <end position="229"/>
    </location>
</feature>